<comment type="similarity">
    <text evidence="1">Belongs to the diacylglycerol acyltransferase family.</text>
</comment>
<keyword evidence="2" id="KW-0808">Transferase</keyword>
<organism evidence="6">
    <name type="scientific">Cucumis melo</name>
    <name type="common">Muskmelon</name>
    <dbReference type="NCBI Taxonomy" id="3656"/>
    <lineage>
        <taxon>Eukaryota</taxon>
        <taxon>Viridiplantae</taxon>
        <taxon>Streptophyta</taxon>
        <taxon>Embryophyta</taxon>
        <taxon>Tracheophyta</taxon>
        <taxon>Spermatophyta</taxon>
        <taxon>Magnoliopsida</taxon>
        <taxon>eudicotyledons</taxon>
        <taxon>Gunneridae</taxon>
        <taxon>Pentapetalae</taxon>
        <taxon>rosids</taxon>
        <taxon>fabids</taxon>
        <taxon>Cucurbitales</taxon>
        <taxon>Cucurbitaceae</taxon>
        <taxon>Benincaseae</taxon>
        <taxon>Cucumis</taxon>
    </lineage>
</organism>
<protein>
    <recommendedName>
        <fullName evidence="5">Serine aminopeptidase S33 domain-containing protein</fullName>
    </recommendedName>
</protein>
<dbReference type="GO" id="GO:0019432">
    <property type="term" value="P:triglyceride biosynthetic process"/>
    <property type="evidence" value="ECO:0007669"/>
    <property type="project" value="UniProtKB-ARBA"/>
</dbReference>
<dbReference type="InterPro" id="IPR007130">
    <property type="entry name" value="DAGAT"/>
</dbReference>
<keyword evidence="3" id="KW-0012">Acyltransferase</keyword>
<evidence type="ECO:0000256" key="3">
    <source>
        <dbReference type="ARBA" id="ARBA00023315"/>
    </source>
</evidence>
<dbReference type="InterPro" id="IPR029058">
    <property type="entry name" value="AB_hydrolase_fold"/>
</dbReference>
<dbReference type="PANTHER" id="PTHR22753:SF24">
    <property type="entry name" value="ESTERASE_LIPASE_THIOESTERASE FAMILY PROTEIN"/>
    <property type="match status" value="1"/>
</dbReference>
<dbReference type="GO" id="GO:0004144">
    <property type="term" value="F:diacylglycerol O-acyltransferase activity"/>
    <property type="evidence" value="ECO:0007669"/>
    <property type="project" value="UniProtKB-ARBA"/>
</dbReference>
<dbReference type="CDD" id="cd07987">
    <property type="entry name" value="LPLAT_MGAT-like"/>
    <property type="match status" value="1"/>
</dbReference>
<dbReference type="AlphaFoldDB" id="A0A9I9D9C0"/>
<evidence type="ECO:0000259" key="5">
    <source>
        <dbReference type="Pfam" id="PF12146"/>
    </source>
</evidence>
<dbReference type="GO" id="GO:0016020">
    <property type="term" value="C:membrane"/>
    <property type="evidence" value="ECO:0007669"/>
    <property type="project" value="TreeGrafter"/>
</dbReference>
<dbReference type="Pfam" id="PF03982">
    <property type="entry name" value="DAGAT"/>
    <property type="match status" value="1"/>
</dbReference>
<feature type="compositionally biased region" description="Low complexity" evidence="4">
    <location>
        <begin position="53"/>
        <end position="66"/>
    </location>
</feature>
<reference evidence="6" key="1">
    <citation type="submission" date="2023-03" db="UniProtKB">
        <authorList>
            <consortium name="EnsemblPlants"/>
        </authorList>
    </citation>
    <scope>IDENTIFICATION</scope>
</reference>
<feature type="region of interest" description="Disordered" evidence="4">
    <location>
        <begin position="47"/>
        <end position="66"/>
    </location>
</feature>
<evidence type="ECO:0000256" key="4">
    <source>
        <dbReference type="SAM" id="MobiDB-lite"/>
    </source>
</evidence>
<dbReference type="Pfam" id="PF12146">
    <property type="entry name" value="Hydrolase_4"/>
    <property type="match status" value="1"/>
</dbReference>
<dbReference type="Gene3D" id="3.40.50.1820">
    <property type="entry name" value="alpha/beta hydrolase"/>
    <property type="match status" value="1"/>
</dbReference>
<dbReference type="PANTHER" id="PTHR22753">
    <property type="entry name" value="TRANSMEMBRANE PROTEIN 68"/>
    <property type="match status" value="1"/>
</dbReference>
<dbReference type="SUPFAM" id="SSF53474">
    <property type="entry name" value="alpha/beta-Hydrolases"/>
    <property type="match status" value="1"/>
</dbReference>
<evidence type="ECO:0000313" key="6">
    <source>
        <dbReference type="EnsemblPlants" id="MELO3C014937.2.1"/>
    </source>
</evidence>
<evidence type="ECO:0000256" key="2">
    <source>
        <dbReference type="ARBA" id="ARBA00022679"/>
    </source>
</evidence>
<name>A0A9I9D9C0_CUCME</name>
<sequence length="723" mass="80869">MAATGACVFHGVLFSAFRRDRTSFNGTFKSSPIAIHNAPRFAAVPTTSMDQVASSSSPEETASTSSVGDLFGNARFDKTYKYATTAIVGVGAENGTRFNSGSEDTEVRRSLNDYFEQSVELIRSDNGPPRWFSPLESGSRIDNSPMLLFLPGIDGVGLGLIKHHQRLGKIFDVWCLHIPVKDRTPFTELLKLVEKTVKDEHRRSPKKPIYLAGESLGACLALSVAARNPHIDIILILSNPATSFSKSPLQPVVSLLEFMPESLQVSLPYILNLLKAYFLGDASRLSLAGVGDILQRIVSELSQDLGAVSSNLSVLADILPVETLIWKLNMLKSASADSNSRLHAIKAQTLILCSGRDQLLPSMEEGGRLRQFLPKCEIRRFSNNGHFLFLEDGLDLATTIRGASFYRRSQYLDYVSDFIPPSPAEVRKIFEEFSLVNFATSPVLLSTLEDGRIVRGLAGIPEEGPVLFVGYHMLLGLELAPMVGQFFTEKNIILRGMAHPLMFIKMKEGRLPDLASYDSFRMMGAVPVTAKNFYKLLSTKSHVLLYPGGMREALHRKGEAYKLFWPEQSEFIRMAARFGAKIVPFGVVGEDDISEVVFDYEDQMKIPLFKKQIEELTSEAVRLRAHMNGEVANQDVHFPGIIPKLPGRFYYYFGKPFETEGRKEELRNREKAHELYLQVKGEVENCLAYLTNKRESDPYRQLWPRLAYQAKHGFTAEVPTFEI</sequence>
<accession>A0A9I9D9C0</accession>
<proteinExistence type="inferred from homology"/>
<dbReference type="Gramene" id="MELO3C014937.2.1">
    <property type="protein sequence ID" value="MELO3C014937.2.1"/>
    <property type="gene ID" value="MELO3C014937.2"/>
</dbReference>
<evidence type="ECO:0000256" key="1">
    <source>
        <dbReference type="ARBA" id="ARBA00005420"/>
    </source>
</evidence>
<feature type="domain" description="Serine aminopeptidase S33" evidence="5">
    <location>
        <begin position="194"/>
        <end position="365"/>
    </location>
</feature>
<dbReference type="EnsemblPlants" id="MELO3C014937.2.1">
    <property type="protein sequence ID" value="MELO3C014937.2.1"/>
    <property type="gene ID" value="MELO3C014937.2"/>
</dbReference>
<dbReference type="InterPro" id="IPR022742">
    <property type="entry name" value="Hydrolase_4"/>
</dbReference>